<gene>
    <name evidence="3" type="ORF">M2412_003131</name>
</gene>
<dbReference type="GO" id="GO:0016070">
    <property type="term" value="P:RNA metabolic process"/>
    <property type="evidence" value="ECO:0007669"/>
    <property type="project" value="InterPro"/>
</dbReference>
<accession>A0AAW5PMW1</accession>
<dbReference type="AlphaFoldDB" id="A0AAW5PMW1"/>
<evidence type="ECO:0000313" key="3">
    <source>
        <dbReference type="EMBL" id="MCS4281115.1"/>
    </source>
</evidence>
<protein>
    <recommendedName>
        <fullName evidence="2">Toxin SymE-like domain-containing protein</fullName>
    </recommendedName>
</protein>
<feature type="domain" description="Toxin SymE-like" evidence="2">
    <location>
        <begin position="24"/>
        <end position="79"/>
    </location>
</feature>
<evidence type="ECO:0000256" key="1">
    <source>
        <dbReference type="SAM" id="MobiDB-lite"/>
    </source>
</evidence>
<sequence length="99" mass="11366">MLTPWEDEPDDARPKRKPYARPARSYRVGALTYPDREECGPTEIVPYLKLRGRWLDKLGFDVGARLKVEATHGSITLTVVERPVPVVKKIPRKLQRRTG</sequence>
<dbReference type="GO" id="GO:0003723">
    <property type="term" value="F:RNA binding"/>
    <property type="evidence" value="ECO:0007669"/>
    <property type="project" value="InterPro"/>
</dbReference>
<feature type="region of interest" description="Disordered" evidence="1">
    <location>
        <begin position="1"/>
        <end position="21"/>
    </location>
</feature>
<dbReference type="EMBL" id="JANUEK010000008">
    <property type="protein sequence ID" value="MCS4281115.1"/>
    <property type="molecule type" value="Genomic_DNA"/>
</dbReference>
<comment type="caution">
    <text evidence="3">The sequence shown here is derived from an EMBL/GenBank/DDBJ whole genome shotgun (WGS) entry which is preliminary data.</text>
</comment>
<dbReference type="InterPro" id="IPR014944">
    <property type="entry name" value="Toxin_SymE-like"/>
</dbReference>
<organism evidence="3 4">
    <name type="scientific">Stenotrophomonas rhizophila</name>
    <dbReference type="NCBI Taxonomy" id="216778"/>
    <lineage>
        <taxon>Bacteria</taxon>
        <taxon>Pseudomonadati</taxon>
        <taxon>Pseudomonadota</taxon>
        <taxon>Gammaproteobacteria</taxon>
        <taxon>Lysobacterales</taxon>
        <taxon>Lysobacteraceae</taxon>
        <taxon>Stenotrophomonas</taxon>
    </lineage>
</organism>
<proteinExistence type="predicted"/>
<dbReference type="Pfam" id="PF08845">
    <property type="entry name" value="SymE_toxin"/>
    <property type="match status" value="1"/>
</dbReference>
<dbReference type="GeneID" id="61477797"/>
<dbReference type="GO" id="GO:0005737">
    <property type="term" value="C:cytoplasm"/>
    <property type="evidence" value="ECO:0007669"/>
    <property type="project" value="InterPro"/>
</dbReference>
<dbReference type="GO" id="GO:0016788">
    <property type="term" value="F:hydrolase activity, acting on ester bonds"/>
    <property type="evidence" value="ECO:0007669"/>
    <property type="project" value="InterPro"/>
</dbReference>
<evidence type="ECO:0000313" key="4">
    <source>
        <dbReference type="Proteomes" id="UP001320691"/>
    </source>
</evidence>
<name>A0AAW5PMW1_9GAMM</name>
<feature type="compositionally biased region" description="Acidic residues" evidence="1">
    <location>
        <begin position="1"/>
        <end position="10"/>
    </location>
</feature>
<reference evidence="3" key="1">
    <citation type="submission" date="2022-08" db="EMBL/GenBank/DDBJ databases">
        <title>Genomic analyses of the natural microbiome of Caenorhabditis elegans.</title>
        <authorList>
            <person name="Samuel B."/>
        </authorList>
    </citation>
    <scope>NUCLEOTIDE SEQUENCE</scope>
    <source>
        <strain evidence="3">BIGb0277</strain>
    </source>
</reference>
<evidence type="ECO:0000259" key="2">
    <source>
        <dbReference type="Pfam" id="PF08845"/>
    </source>
</evidence>
<dbReference type="Proteomes" id="UP001320691">
    <property type="component" value="Unassembled WGS sequence"/>
</dbReference>
<dbReference type="RefSeq" id="WP_038690824.1">
    <property type="nucleotide sequence ID" value="NZ_CP007597.1"/>
</dbReference>